<evidence type="ECO:0000313" key="3">
    <source>
        <dbReference type="Proteomes" id="UP001139035"/>
    </source>
</evidence>
<name>A0A9X1T7V4_9HYPH</name>
<dbReference type="InterPro" id="IPR029052">
    <property type="entry name" value="Metallo-depent_PP-like"/>
</dbReference>
<dbReference type="InterPro" id="IPR004843">
    <property type="entry name" value="Calcineurin-like_PHP"/>
</dbReference>
<dbReference type="PANTHER" id="PTHR42850:SF4">
    <property type="entry name" value="ZINC-DEPENDENT ENDOPOLYPHOSPHATASE"/>
    <property type="match status" value="1"/>
</dbReference>
<dbReference type="Gene3D" id="3.60.21.10">
    <property type="match status" value="1"/>
</dbReference>
<dbReference type="GO" id="GO:0016791">
    <property type="term" value="F:phosphatase activity"/>
    <property type="evidence" value="ECO:0007669"/>
    <property type="project" value="TreeGrafter"/>
</dbReference>
<comment type="caution">
    <text evidence="2">The sequence shown here is derived from an EMBL/GenBank/DDBJ whole genome shotgun (WGS) entry which is preliminary data.</text>
</comment>
<organism evidence="2 3">
    <name type="scientific">Jiella avicenniae</name>
    <dbReference type="NCBI Taxonomy" id="2907202"/>
    <lineage>
        <taxon>Bacteria</taxon>
        <taxon>Pseudomonadati</taxon>
        <taxon>Pseudomonadota</taxon>
        <taxon>Alphaproteobacteria</taxon>
        <taxon>Hyphomicrobiales</taxon>
        <taxon>Aurantimonadaceae</taxon>
        <taxon>Jiella</taxon>
    </lineage>
</organism>
<dbReference type="SUPFAM" id="SSF56300">
    <property type="entry name" value="Metallo-dependent phosphatases"/>
    <property type="match status" value="1"/>
</dbReference>
<dbReference type="Pfam" id="PF00149">
    <property type="entry name" value="Metallophos"/>
    <property type="match status" value="1"/>
</dbReference>
<gene>
    <name evidence="2" type="ORF">LZD57_23005</name>
</gene>
<dbReference type="GO" id="GO:0110154">
    <property type="term" value="P:RNA decapping"/>
    <property type="evidence" value="ECO:0007669"/>
    <property type="project" value="TreeGrafter"/>
</dbReference>
<dbReference type="AlphaFoldDB" id="A0A9X1T7V4"/>
<dbReference type="GO" id="GO:0008803">
    <property type="term" value="F:bis(5'-nucleosyl)-tetraphosphatase (symmetrical) activity"/>
    <property type="evidence" value="ECO:0007669"/>
    <property type="project" value="TreeGrafter"/>
</dbReference>
<dbReference type="GO" id="GO:0005737">
    <property type="term" value="C:cytoplasm"/>
    <property type="evidence" value="ECO:0007669"/>
    <property type="project" value="TreeGrafter"/>
</dbReference>
<protein>
    <submittedName>
        <fullName evidence="2">Serine/threonine protein phosphatase</fullName>
    </submittedName>
</protein>
<feature type="domain" description="Calcineurin-like phosphoesterase" evidence="1">
    <location>
        <begin position="39"/>
        <end position="232"/>
    </location>
</feature>
<sequence>MFAKAWQFVRRLFNSGVQDERPLAPSRRRIELSVDPPCVYAIGDIHGCIEALRRLETKIFEDAQPTIGTKLLVYIGDFIDRGPDSAAVIDHLLSEPPAGFRRLCLAGNHEAMLFDLLEGRIGIGDWLQFGGDNTLFSYGFDFNYLTHEMRLGHEAVLEEFVTAFPPAHRQFLSALPVAFSTPRFLFTHAGVRPGTPLADQTDHDLMWVRDRFLNAGDHGLGKIVVHGHTPASQPVQTPFRIGIDTGAYMGGPLTAVRLLGEDVRFISVQS</sequence>
<keyword evidence="3" id="KW-1185">Reference proteome</keyword>
<accession>A0A9X1T7V4</accession>
<dbReference type="Proteomes" id="UP001139035">
    <property type="component" value="Unassembled WGS sequence"/>
</dbReference>
<dbReference type="InterPro" id="IPR050126">
    <property type="entry name" value="Ap4A_hydrolase"/>
</dbReference>
<dbReference type="PANTHER" id="PTHR42850">
    <property type="entry name" value="METALLOPHOSPHOESTERASE"/>
    <property type="match status" value="1"/>
</dbReference>
<dbReference type="RefSeq" id="WP_233721935.1">
    <property type="nucleotide sequence ID" value="NZ_JAJUWU010000031.1"/>
</dbReference>
<proteinExistence type="predicted"/>
<evidence type="ECO:0000313" key="2">
    <source>
        <dbReference type="EMBL" id="MCE7030865.1"/>
    </source>
</evidence>
<dbReference type="EMBL" id="JAJUWU010000031">
    <property type="protein sequence ID" value="MCE7030865.1"/>
    <property type="molecule type" value="Genomic_DNA"/>
</dbReference>
<evidence type="ECO:0000259" key="1">
    <source>
        <dbReference type="Pfam" id="PF00149"/>
    </source>
</evidence>
<reference evidence="2" key="1">
    <citation type="submission" date="2022-01" db="EMBL/GenBank/DDBJ databases">
        <title>Jiella avicenniae sp. nov., a novel endophytic bacterium isolated from bark of Avicennia marina.</title>
        <authorList>
            <person name="Tuo L."/>
        </authorList>
    </citation>
    <scope>NUCLEOTIDE SEQUENCE</scope>
    <source>
        <strain evidence="2">CBK1P-4</strain>
    </source>
</reference>
<dbReference type="CDD" id="cd00144">
    <property type="entry name" value="MPP_PPP_family"/>
    <property type="match status" value="1"/>
</dbReference>